<evidence type="ECO:0000313" key="1">
    <source>
        <dbReference type="EMBL" id="KAJ0075179.1"/>
    </source>
</evidence>
<protein>
    <submittedName>
        <fullName evidence="1">Uncharacterized protein</fullName>
    </submittedName>
</protein>
<dbReference type="EMBL" id="CM047910">
    <property type="protein sequence ID" value="KAJ0075179.1"/>
    <property type="molecule type" value="Genomic_DNA"/>
</dbReference>
<gene>
    <name evidence="1" type="ORF">Patl1_34318</name>
</gene>
<evidence type="ECO:0000313" key="2">
    <source>
        <dbReference type="Proteomes" id="UP001164250"/>
    </source>
</evidence>
<proteinExistence type="predicted"/>
<name>A0ACC0ZRG8_9ROSI</name>
<keyword evidence="2" id="KW-1185">Reference proteome</keyword>
<organism evidence="1 2">
    <name type="scientific">Pistacia atlantica</name>
    <dbReference type="NCBI Taxonomy" id="434234"/>
    <lineage>
        <taxon>Eukaryota</taxon>
        <taxon>Viridiplantae</taxon>
        <taxon>Streptophyta</taxon>
        <taxon>Embryophyta</taxon>
        <taxon>Tracheophyta</taxon>
        <taxon>Spermatophyta</taxon>
        <taxon>Magnoliopsida</taxon>
        <taxon>eudicotyledons</taxon>
        <taxon>Gunneridae</taxon>
        <taxon>Pentapetalae</taxon>
        <taxon>rosids</taxon>
        <taxon>malvids</taxon>
        <taxon>Sapindales</taxon>
        <taxon>Anacardiaceae</taxon>
        <taxon>Pistacia</taxon>
    </lineage>
</organism>
<reference evidence="2" key="1">
    <citation type="journal article" date="2023" name="G3 (Bethesda)">
        <title>Genome assembly and association tests identify interacting loci associated with vigor, precocity, and sex in interspecific pistachio rootstocks.</title>
        <authorList>
            <person name="Palmer W."/>
            <person name="Jacygrad E."/>
            <person name="Sagayaradj S."/>
            <person name="Cavanaugh K."/>
            <person name="Han R."/>
            <person name="Bertier L."/>
            <person name="Beede B."/>
            <person name="Kafkas S."/>
            <person name="Golino D."/>
            <person name="Preece J."/>
            <person name="Michelmore R."/>
        </authorList>
    </citation>
    <scope>NUCLEOTIDE SEQUENCE [LARGE SCALE GENOMIC DNA]</scope>
</reference>
<comment type="caution">
    <text evidence="1">The sequence shown here is derived from an EMBL/GenBank/DDBJ whole genome shotgun (WGS) entry which is preliminary data.</text>
</comment>
<sequence length="533" mass="60646">MGNVFSFSISGDEILSRCLDCTVAKTAYIRDLEDNLWNCKSSYKFGKRVAEKLQAVATLRSEEDFKDVAQTVLKDLVNEIPIDPKLVGMQSIFDEVWRCLGEKQVGIIGLYGTGRVGKTTLLTQINNNFCNERNDFDVVISVVVSKDHHVEKIQEEIGKKIDVGIPHPDPNNGSKIVSTTRSVEVNGHMEAHKSFRVEFLENEEAWNLFQSKVGEETLNNHPDILELAKIVAKECGGLPLALVTSGMDKVYPRLKFTYDSLPNDKVRSCFLYCSLLPEDFNVPKEDLINCWIGEGFLDEYEGIGARNQGYHFIDILLNACLLEEVSSVYDGVKIHDVIRDMALWIACEVEKKKENFLVHAGARLTEAPKADQMDRATMKHLDTLHISNCKDLVEVKIDCICKVQEIREPHGFQNLRSFAVYDCSNVEEIIDISKFGEVQEIMGNLNPFAKVNRFTLRGLPKLKSSHRNALSFPLLQQMDISECPLLMKLPLDSSRAITNKPEFVIRGEKHWWEELEWEDEATQNVFLPFFRSY</sequence>
<dbReference type="Proteomes" id="UP001164250">
    <property type="component" value="Chromosome 15"/>
</dbReference>
<accession>A0ACC0ZRG8</accession>